<dbReference type="KEGG" id="pgri:PgNI_11805"/>
<proteinExistence type="predicted"/>
<dbReference type="Proteomes" id="UP000515153">
    <property type="component" value="Chromosome V"/>
</dbReference>
<dbReference type="RefSeq" id="XP_030976359.1">
    <property type="nucleotide sequence ID" value="XM_031131769.1"/>
</dbReference>
<gene>
    <name evidence="2" type="ORF">PgNI_11805</name>
</gene>
<dbReference type="AlphaFoldDB" id="A0A6P8AN74"/>
<keyword evidence="1" id="KW-1185">Reference proteome</keyword>
<evidence type="ECO:0000313" key="2">
    <source>
        <dbReference type="RefSeq" id="XP_030976359.1"/>
    </source>
</evidence>
<reference evidence="1 2" key="1">
    <citation type="journal article" date="2019" name="Mol. Biol. Evol.">
        <title>Blast fungal genomes show frequent chromosomal changes, gene gains and losses, and effector gene turnover.</title>
        <authorList>
            <person name="Gomez Luciano L.B."/>
            <person name="Jason Tsai I."/>
            <person name="Chuma I."/>
            <person name="Tosa Y."/>
            <person name="Chen Y.H."/>
            <person name="Li J.Y."/>
            <person name="Li M.Y."/>
            <person name="Jade Lu M.Y."/>
            <person name="Nakayashiki H."/>
            <person name="Li W.H."/>
        </authorList>
    </citation>
    <scope>NUCLEOTIDE SEQUENCE [LARGE SCALE GENOMIC DNA]</scope>
    <source>
        <strain evidence="1 2">NI907</strain>
    </source>
</reference>
<name>A0A6P8AN74_PYRGI</name>
<reference evidence="2" key="2">
    <citation type="submission" date="2019-10" db="EMBL/GenBank/DDBJ databases">
        <authorList>
            <consortium name="NCBI Genome Project"/>
        </authorList>
    </citation>
    <scope>NUCLEOTIDE SEQUENCE</scope>
    <source>
        <strain evidence="2">NI907</strain>
    </source>
</reference>
<accession>A0A6P8AN74</accession>
<reference evidence="2" key="3">
    <citation type="submission" date="2025-08" db="UniProtKB">
        <authorList>
            <consortium name="RefSeq"/>
        </authorList>
    </citation>
    <scope>IDENTIFICATION</scope>
    <source>
        <strain evidence="2">NI907</strain>
    </source>
</reference>
<sequence length="199" mass="22151">MDQTINNDESPNVLEKAVKLDWQLSRCTNDIRNCDQCSSDLHVIVAIESRLEKLIDMLEAAYRNYVSGKAPHPDKVDDGQNGFVLGRLKLSPQDTGVLTRNLISDAMHRKVSVIRQLRQQTQRCAMQQEIMGSSQYDARPHIIFRQNMDACNELDAKLQALLGRVYSVIAQAKMSAGGPGGVDFNIPSTTGWPATSHRA</sequence>
<protein>
    <submittedName>
        <fullName evidence="2">Uncharacterized protein</fullName>
    </submittedName>
</protein>
<organism evidence="1 2">
    <name type="scientific">Pyricularia grisea</name>
    <name type="common">Crabgrass-specific blast fungus</name>
    <name type="synonym">Magnaporthe grisea</name>
    <dbReference type="NCBI Taxonomy" id="148305"/>
    <lineage>
        <taxon>Eukaryota</taxon>
        <taxon>Fungi</taxon>
        <taxon>Dikarya</taxon>
        <taxon>Ascomycota</taxon>
        <taxon>Pezizomycotina</taxon>
        <taxon>Sordariomycetes</taxon>
        <taxon>Sordariomycetidae</taxon>
        <taxon>Magnaporthales</taxon>
        <taxon>Pyriculariaceae</taxon>
        <taxon>Pyricularia</taxon>
    </lineage>
</organism>
<dbReference type="GeneID" id="41966674"/>
<evidence type="ECO:0000313" key="1">
    <source>
        <dbReference type="Proteomes" id="UP000515153"/>
    </source>
</evidence>